<dbReference type="AlphaFoldDB" id="A0A4R3Q2N9"/>
<protein>
    <submittedName>
        <fullName evidence="2">Uncharacterized protein</fullName>
    </submittedName>
</protein>
<evidence type="ECO:0000313" key="3">
    <source>
        <dbReference type="Proteomes" id="UP000294576"/>
    </source>
</evidence>
<gene>
    <name evidence="2" type="ORF">EV132_10842</name>
</gene>
<evidence type="ECO:0000256" key="1">
    <source>
        <dbReference type="SAM" id="MobiDB-lite"/>
    </source>
</evidence>
<evidence type="ECO:0000313" key="2">
    <source>
        <dbReference type="EMBL" id="TCU14674.1"/>
    </source>
</evidence>
<feature type="compositionally biased region" description="Basic and acidic residues" evidence="1">
    <location>
        <begin position="87"/>
        <end position="101"/>
    </location>
</feature>
<dbReference type="Proteomes" id="UP000294576">
    <property type="component" value="Unassembled WGS sequence"/>
</dbReference>
<accession>A0A4R3Q2N9</accession>
<comment type="caution">
    <text evidence="2">The sequence shown here is derived from an EMBL/GenBank/DDBJ whole genome shotgun (WGS) entry which is preliminary data.</text>
</comment>
<name>A0A4R3Q2N9_RHISU</name>
<organism evidence="2 3">
    <name type="scientific">Rhizobium sullae</name>
    <name type="common">Rhizobium hedysari</name>
    <dbReference type="NCBI Taxonomy" id="50338"/>
    <lineage>
        <taxon>Bacteria</taxon>
        <taxon>Pseudomonadati</taxon>
        <taxon>Pseudomonadota</taxon>
        <taxon>Alphaproteobacteria</taxon>
        <taxon>Hyphomicrobiales</taxon>
        <taxon>Rhizobiaceae</taxon>
        <taxon>Rhizobium/Agrobacterium group</taxon>
        <taxon>Rhizobium</taxon>
    </lineage>
</organism>
<sequence length="187" mass="20479">MHTNLEEHFIGFVEDRDLLLSINKNGRSTSGGMAEFRPELLSDSNSKPLLVRFAAQCRISAGDPARAAIENAARALSSLLTRTVSSPDKRTAPAARVDQKEGRHRVRRSLRRVFGSDCRSKVGMSAVAQSRNVILGVFSRQTDLSHLEMRQSGACHSLRRSALDPTGWSGLRGRSGGGWITHRSDLA</sequence>
<reference evidence="2 3" key="1">
    <citation type="submission" date="2019-03" db="EMBL/GenBank/DDBJ databases">
        <title>Genomic Encyclopedia of Type Strains, Phase IV (KMG-V): Genome sequencing to study the core and pangenomes of soil and plant-associated prokaryotes.</title>
        <authorList>
            <person name="Whitman W."/>
        </authorList>
    </citation>
    <scope>NUCLEOTIDE SEQUENCE [LARGE SCALE GENOMIC DNA]</scope>
    <source>
        <strain evidence="2 3">Hc14</strain>
    </source>
</reference>
<dbReference type="EMBL" id="SMBH01000008">
    <property type="protein sequence ID" value="TCU14674.1"/>
    <property type="molecule type" value="Genomic_DNA"/>
</dbReference>
<proteinExistence type="predicted"/>
<feature type="region of interest" description="Disordered" evidence="1">
    <location>
        <begin position="84"/>
        <end position="103"/>
    </location>
</feature>